<dbReference type="EMBL" id="JACDUH010000003">
    <property type="protein sequence ID" value="MBA2851658.1"/>
    <property type="molecule type" value="Genomic_DNA"/>
</dbReference>
<evidence type="ECO:0000313" key="2">
    <source>
        <dbReference type="Proteomes" id="UP000564425"/>
    </source>
</evidence>
<evidence type="ECO:0000313" key="1">
    <source>
        <dbReference type="EMBL" id="MBA2851658.1"/>
    </source>
</evidence>
<gene>
    <name evidence="1" type="ORF">HNP86_001817</name>
</gene>
<name>A0A7J9NVF5_METMI</name>
<organism evidence="1 2">
    <name type="scientific">Methanococcus maripaludis</name>
    <name type="common">Methanococcus deltae</name>
    <dbReference type="NCBI Taxonomy" id="39152"/>
    <lineage>
        <taxon>Archaea</taxon>
        <taxon>Methanobacteriati</taxon>
        <taxon>Methanobacteriota</taxon>
        <taxon>Methanomada group</taxon>
        <taxon>Methanococci</taxon>
        <taxon>Methanococcales</taxon>
        <taxon>Methanococcaceae</taxon>
        <taxon>Methanococcus</taxon>
    </lineage>
</organism>
<proteinExistence type="predicted"/>
<dbReference type="AlphaFoldDB" id="A0A7J9NVF5"/>
<reference evidence="1 2" key="1">
    <citation type="submission" date="2020-07" db="EMBL/GenBank/DDBJ databases">
        <title>Genomic Encyclopedia of Type Strains, Phase IV (KMG-V): Genome sequencing to study the core and pangenomes of soil and plant-associated prokaryotes.</title>
        <authorList>
            <person name="Whitman W."/>
        </authorList>
    </citation>
    <scope>NUCLEOTIDE SEQUENCE [LARGE SCALE GENOMIC DNA]</scope>
    <source>
        <strain evidence="1 2">A1</strain>
    </source>
</reference>
<protein>
    <submittedName>
        <fullName evidence="1">Uncharacterized protein</fullName>
    </submittedName>
</protein>
<dbReference type="Proteomes" id="UP000564425">
    <property type="component" value="Unassembled WGS sequence"/>
</dbReference>
<dbReference type="RefSeq" id="WP_181501484.1">
    <property type="nucleotide sequence ID" value="NZ_JACDUH010000003.1"/>
</dbReference>
<sequence>MDDNVQLNTLKSLCTDMMMNVLKRRLFTDGHVIVGKFSLNIDGASIMIFNNSGRKIGDVYAIDDTMFSSYTSSTNELQAFHDSMKSLLHKMTVNSYYSGDTEKCQKTSDLKCNGLFYEDSTQNKPTFYYVRKNKCTKVAIESFKLENLLKYGDIVFLCSSTAPVGCTLTESGTLSNLESDLTVNIHDLLVKQVEFVDNGINITCSYNDEPALIHSNYTGYVEF</sequence>
<accession>A0A7J9NVF5</accession>
<comment type="caution">
    <text evidence="1">The sequence shown here is derived from an EMBL/GenBank/DDBJ whole genome shotgun (WGS) entry which is preliminary data.</text>
</comment>